<protein>
    <recommendedName>
        <fullName evidence="1">Flagellar hook-length control protein-like C-terminal domain-containing protein</fullName>
    </recommendedName>
</protein>
<dbReference type="AlphaFoldDB" id="A0A1F7FLP5"/>
<dbReference type="InterPro" id="IPR021136">
    <property type="entry name" value="Flagellar_hook_control-like_C"/>
</dbReference>
<accession>A0A1F7FLP5</accession>
<sequence>MEILLSQLSPLLRKQLVESVLSSDRPVRAVVTDVKANGVVTVSIGGEKITLSLPGMDLVSGADLFLVFSKDEAGRLQARIVPGEQPVLRDQVTIPPRLILAQLLNEIEELVPRSSGEEQARTQQTPAQVLAAAQPLQERTALFSDAVKSFFQAFDSMRGAPNPAVLQVLVEKASDQLSALRVIPDAPAQVRMKMAQTISLMTELTEKAVQVQAKPDTFTFKIVSNHEDTPPMPRHVPFDAEVVSVKQNGATLLALPSGDTVEIRSPLPLTPGSLVKVTHVPAAHALLFVPETDHLVREKSAAVTARIPAPLLRNVIEAAVAEGLVKPGTRELPAELAPLAEKIHYAIKQNGLGAEAQEPFIRSVVHLYARGIEAERIQPVISLYREIATLGKGLSEVMRELQTLVPALPEAEAKAAVDILRTLEKHTLFQALEIPEQGQGVEKAGRIKFMHENSGLFFEQALFKGVKDHGLLARTLQNNLKAAIYELISLLNRNDARPETKERLLAETSRLLTVIEAFQVKASVEGDSHHMVIPLVHLEEEKAAYVTIKKRGKKKPVDSRNAHVKICVSPRNLGGVESDITIADGVISIRFLLEQSAHTFLFTQSLHELKEPLGAAGYKVGSLTVGNLFSRDNTHDSGAAAFGQGRSGFDVTV</sequence>
<feature type="domain" description="Flagellar hook-length control protein-like C-terminal" evidence="1">
    <location>
        <begin position="552"/>
        <end position="626"/>
    </location>
</feature>
<dbReference type="EMBL" id="MFYX01000001">
    <property type="protein sequence ID" value="OGK07619.1"/>
    <property type="molecule type" value="Genomic_DNA"/>
</dbReference>
<dbReference type="Gene3D" id="3.30.750.140">
    <property type="match status" value="1"/>
</dbReference>
<name>A0A1F7FLP5_UNCRA</name>
<reference evidence="2 3" key="1">
    <citation type="journal article" date="2016" name="Nat. Commun.">
        <title>Thousands of microbial genomes shed light on interconnected biogeochemical processes in an aquifer system.</title>
        <authorList>
            <person name="Anantharaman K."/>
            <person name="Brown C.T."/>
            <person name="Hug L.A."/>
            <person name="Sharon I."/>
            <person name="Castelle C.J."/>
            <person name="Probst A.J."/>
            <person name="Thomas B.C."/>
            <person name="Singh A."/>
            <person name="Wilkins M.J."/>
            <person name="Karaoz U."/>
            <person name="Brodie E.L."/>
            <person name="Williams K.H."/>
            <person name="Hubbard S.S."/>
            <person name="Banfield J.F."/>
        </authorList>
    </citation>
    <scope>NUCLEOTIDE SEQUENCE [LARGE SCALE GENOMIC DNA]</scope>
</reference>
<proteinExistence type="predicted"/>
<gene>
    <name evidence="2" type="ORF">A2519_21885</name>
</gene>
<organism evidence="2 3">
    <name type="scientific">Candidatus Raymondbacteria bacterium RIFOXYD12_FULL_49_13</name>
    <dbReference type="NCBI Taxonomy" id="1817890"/>
    <lineage>
        <taxon>Bacteria</taxon>
        <taxon>Raymondiibacteriota</taxon>
    </lineage>
</organism>
<evidence type="ECO:0000313" key="3">
    <source>
        <dbReference type="Proteomes" id="UP000179243"/>
    </source>
</evidence>
<dbReference type="Proteomes" id="UP000179243">
    <property type="component" value="Unassembled WGS sequence"/>
</dbReference>
<evidence type="ECO:0000313" key="2">
    <source>
        <dbReference type="EMBL" id="OGK07619.1"/>
    </source>
</evidence>
<comment type="caution">
    <text evidence="2">The sequence shown here is derived from an EMBL/GenBank/DDBJ whole genome shotgun (WGS) entry which is preliminary data.</text>
</comment>
<evidence type="ECO:0000259" key="1">
    <source>
        <dbReference type="Pfam" id="PF02120"/>
    </source>
</evidence>
<dbReference type="Pfam" id="PF02120">
    <property type="entry name" value="Flg_hook"/>
    <property type="match status" value="1"/>
</dbReference>
<dbReference type="InterPro" id="IPR038610">
    <property type="entry name" value="FliK-like_C_sf"/>
</dbReference>